<feature type="compositionally biased region" description="Acidic residues" evidence="1">
    <location>
        <begin position="7"/>
        <end position="24"/>
    </location>
</feature>
<evidence type="ECO:0000313" key="2">
    <source>
        <dbReference type="EMBL" id="MPC61949.1"/>
    </source>
</evidence>
<sequence length="234" mass="24920">MGRGNNEEEDEEEEEEKQEEEEEEVKVVGGMERREGREGSLDCLNRMVILAIARTLLEPQATPESDGPCVQVNDGFASPQRAGDGGAGPLGAVSWEAAGQEGREPFVPESELFVCLLSCGARRGLHSASSAAGLCGRPPGMPQEVPLQNNNNPPIPPLCPDAARTRIRRAVPLPSESPGGQPCNVFIQESDALLSCAMAPCRAWVVPPPPTPEPELPHTGVFVPVMITGGQLTR</sequence>
<feature type="region of interest" description="Disordered" evidence="1">
    <location>
        <begin position="1"/>
        <end position="38"/>
    </location>
</feature>
<reference evidence="2 3" key="1">
    <citation type="submission" date="2019-05" db="EMBL/GenBank/DDBJ databases">
        <title>Another draft genome of Portunus trituberculatus and its Hox gene families provides insights of decapod evolution.</title>
        <authorList>
            <person name="Jeong J.-H."/>
            <person name="Song I."/>
            <person name="Kim S."/>
            <person name="Choi T."/>
            <person name="Kim D."/>
            <person name="Ryu S."/>
            <person name="Kim W."/>
        </authorList>
    </citation>
    <scope>NUCLEOTIDE SEQUENCE [LARGE SCALE GENOMIC DNA]</scope>
    <source>
        <tissue evidence="2">Muscle</tissue>
    </source>
</reference>
<evidence type="ECO:0000313" key="3">
    <source>
        <dbReference type="Proteomes" id="UP000324222"/>
    </source>
</evidence>
<dbReference type="Proteomes" id="UP000324222">
    <property type="component" value="Unassembled WGS sequence"/>
</dbReference>
<accession>A0A5B7GWS1</accession>
<comment type="caution">
    <text evidence="2">The sequence shown here is derived from an EMBL/GenBank/DDBJ whole genome shotgun (WGS) entry which is preliminary data.</text>
</comment>
<dbReference type="EMBL" id="VSRR010019141">
    <property type="protein sequence ID" value="MPC61949.1"/>
    <property type="molecule type" value="Genomic_DNA"/>
</dbReference>
<name>A0A5B7GWS1_PORTR</name>
<gene>
    <name evidence="2" type="ORF">E2C01_056028</name>
</gene>
<evidence type="ECO:0000256" key="1">
    <source>
        <dbReference type="SAM" id="MobiDB-lite"/>
    </source>
</evidence>
<organism evidence="2 3">
    <name type="scientific">Portunus trituberculatus</name>
    <name type="common">Swimming crab</name>
    <name type="synonym">Neptunus trituberculatus</name>
    <dbReference type="NCBI Taxonomy" id="210409"/>
    <lineage>
        <taxon>Eukaryota</taxon>
        <taxon>Metazoa</taxon>
        <taxon>Ecdysozoa</taxon>
        <taxon>Arthropoda</taxon>
        <taxon>Crustacea</taxon>
        <taxon>Multicrustacea</taxon>
        <taxon>Malacostraca</taxon>
        <taxon>Eumalacostraca</taxon>
        <taxon>Eucarida</taxon>
        <taxon>Decapoda</taxon>
        <taxon>Pleocyemata</taxon>
        <taxon>Brachyura</taxon>
        <taxon>Eubrachyura</taxon>
        <taxon>Portunoidea</taxon>
        <taxon>Portunidae</taxon>
        <taxon>Portuninae</taxon>
        <taxon>Portunus</taxon>
    </lineage>
</organism>
<keyword evidence="3" id="KW-1185">Reference proteome</keyword>
<protein>
    <submittedName>
        <fullName evidence="2">Uncharacterized protein</fullName>
    </submittedName>
</protein>
<dbReference type="AlphaFoldDB" id="A0A5B7GWS1"/>
<proteinExistence type="predicted"/>